<dbReference type="InterPro" id="IPR002994">
    <property type="entry name" value="Surf1/Shy1"/>
</dbReference>
<proteinExistence type="inferred from homology"/>
<comment type="similarity">
    <text evidence="2 6">Belongs to the SURF1 family.</text>
</comment>
<reference evidence="7" key="2">
    <citation type="submission" date="2025-08" db="UniProtKB">
        <authorList>
            <consortium name="Ensembl"/>
        </authorList>
    </citation>
    <scope>IDENTIFICATION</scope>
</reference>
<sequence>YLTIMTISVNQGEVEVVGVVRLTEIRKPFVPNNDVERNRWHYRDLEAMSHVTGAEPIFIDADYGSTIPGGPIGGQTRVTLRNEHMQYIVTWYGLCAATSYMWYAKFIKRIKV</sequence>
<dbReference type="Proteomes" id="UP000694558">
    <property type="component" value="Chromosome 16"/>
</dbReference>
<name>A0A8D3BN39_SCOMX</name>
<comment type="subcellular location">
    <subcellularLocation>
        <location evidence="1">Membrane</location>
    </subcellularLocation>
    <subcellularLocation>
        <location evidence="6">Mitochondrion inner membrane</location>
        <topology evidence="6">Multi-pass membrane protein</topology>
    </subcellularLocation>
</comment>
<dbReference type="Ensembl" id="ENSSMAT00000071615.1">
    <property type="protein sequence ID" value="ENSSMAP00000036447.1"/>
    <property type="gene ID" value="ENSSMAG00000009854.2"/>
</dbReference>
<dbReference type="PROSITE" id="PS50895">
    <property type="entry name" value="SURF1"/>
    <property type="match status" value="1"/>
</dbReference>
<dbReference type="GO" id="GO:0005743">
    <property type="term" value="C:mitochondrial inner membrane"/>
    <property type="evidence" value="ECO:0007669"/>
    <property type="project" value="UniProtKB-SubCell"/>
</dbReference>
<keyword evidence="6" id="KW-0999">Mitochondrion inner membrane</keyword>
<evidence type="ECO:0000256" key="3">
    <source>
        <dbReference type="ARBA" id="ARBA00022692"/>
    </source>
</evidence>
<dbReference type="AlphaFoldDB" id="A0A8D3BN39"/>
<evidence type="ECO:0000256" key="6">
    <source>
        <dbReference type="RuleBase" id="RU363076"/>
    </source>
</evidence>
<evidence type="ECO:0000313" key="7">
    <source>
        <dbReference type="Ensembl" id="ENSSMAP00000036447.1"/>
    </source>
</evidence>
<evidence type="ECO:0000256" key="1">
    <source>
        <dbReference type="ARBA" id="ARBA00004370"/>
    </source>
</evidence>
<dbReference type="GO" id="GO:0033617">
    <property type="term" value="P:mitochondrial respiratory chain complex IV assembly"/>
    <property type="evidence" value="ECO:0007669"/>
    <property type="project" value="TreeGrafter"/>
</dbReference>
<evidence type="ECO:0000256" key="5">
    <source>
        <dbReference type="ARBA" id="ARBA00023136"/>
    </source>
</evidence>
<dbReference type="PANTHER" id="PTHR23427">
    <property type="entry name" value="SURFEIT LOCUS PROTEIN"/>
    <property type="match status" value="1"/>
</dbReference>
<organism evidence="7 8">
    <name type="scientific">Scophthalmus maximus</name>
    <name type="common">Turbot</name>
    <name type="synonym">Psetta maxima</name>
    <dbReference type="NCBI Taxonomy" id="52904"/>
    <lineage>
        <taxon>Eukaryota</taxon>
        <taxon>Metazoa</taxon>
        <taxon>Chordata</taxon>
        <taxon>Craniata</taxon>
        <taxon>Vertebrata</taxon>
        <taxon>Euteleostomi</taxon>
        <taxon>Actinopterygii</taxon>
        <taxon>Neopterygii</taxon>
        <taxon>Teleostei</taxon>
        <taxon>Neoteleostei</taxon>
        <taxon>Acanthomorphata</taxon>
        <taxon>Carangaria</taxon>
        <taxon>Pleuronectiformes</taxon>
        <taxon>Pleuronectoidei</taxon>
        <taxon>Scophthalmidae</taxon>
        <taxon>Scophthalmus</taxon>
    </lineage>
</organism>
<evidence type="ECO:0000256" key="4">
    <source>
        <dbReference type="ARBA" id="ARBA00022989"/>
    </source>
</evidence>
<dbReference type="CDD" id="cd06662">
    <property type="entry name" value="SURF1"/>
    <property type="match status" value="1"/>
</dbReference>
<gene>
    <name evidence="7" type="primary">LOC118285266</name>
</gene>
<keyword evidence="4 6" id="KW-1133">Transmembrane helix</keyword>
<feature type="transmembrane region" description="Helical" evidence="6">
    <location>
        <begin position="85"/>
        <end position="103"/>
    </location>
</feature>
<accession>A0A8D3BN39</accession>
<evidence type="ECO:0000313" key="8">
    <source>
        <dbReference type="Proteomes" id="UP000694558"/>
    </source>
</evidence>
<reference evidence="7" key="1">
    <citation type="submission" date="2023-05" db="EMBL/GenBank/DDBJ databases">
        <title>High-quality long-read genome of Scophthalmus maximus.</title>
        <authorList>
            <person name="Lien S."/>
            <person name="Martinez P."/>
        </authorList>
    </citation>
    <scope>NUCLEOTIDE SEQUENCE [LARGE SCALE GENOMIC DNA]</scope>
</reference>
<comment type="caution">
    <text evidence="6">Lacks conserved residue(s) required for the propagation of feature annotation.</text>
</comment>
<comment type="function">
    <text evidence="6">Probably involved in the biogenesis of the COX complex.</text>
</comment>
<dbReference type="InterPro" id="IPR045214">
    <property type="entry name" value="Surf1/Surf4"/>
</dbReference>
<dbReference type="Pfam" id="PF02104">
    <property type="entry name" value="SURF1"/>
    <property type="match status" value="1"/>
</dbReference>
<protein>
    <recommendedName>
        <fullName evidence="6">SURF1-like protein</fullName>
    </recommendedName>
</protein>
<keyword evidence="5 6" id="KW-0472">Membrane</keyword>
<keyword evidence="3 6" id="KW-0812">Transmembrane</keyword>
<evidence type="ECO:0000256" key="2">
    <source>
        <dbReference type="ARBA" id="ARBA00007165"/>
    </source>
</evidence>
<dbReference type="PANTHER" id="PTHR23427:SF2">
    <property type="entry name" value="SURFEIT LOCUS PROTEIN 1"/>
    <property type="match status" value="1"/>
</dbReference>
<dbReference type="GeneTree" id="ENSGT00530000064194"/>
<keyword evidence="6" id="KW-0496">Mitochondrion</keyword>